<protein>
    <submittedName>
        <fullName evidence="1">Uncharacterized protein</fullName>
    </submittedName>
</protein>
<sequence>MIFKVTTFRRFAMQLPLGWQPTRRVSDAQKTFCRNAIAALQFGYLQRCKQRGSPSAVRCRLSVGTAPSAHSRAAGFQACLAEFGSISFPSLSRSGNRQCGAEKILACGVDQRLQRHGHQRPRKCGHRFGQMLQVTSSGQTSSCRSCPTQGGSVHHVSKCNSPCLALVGATDLGDDT</sequence>
<dbReference type="EMBL" id="MCFA01000027">
    <property type="protein sequence ID" value="ORY15135.1"/>
    <property type="molecule type" value="Genomic_DNA"/>
</dbReference>
<organism evidence="1 2">
    <name type="scientific">Clohesyomyces aquaticus</name>
    <dbReference type="NCBI Taxonomy" id="1231657"/>
    <lineage>
        <taxon>Eukaryota</taxon>
        <taxon>Fungi</taxon>
        <taxon>Dikarya</taxon>
        <taxon>Ascomycota</taxon>
        <taxon>Pezizomycotina</taxon>
        <taxon>Dothideomycetes</taxon>
        <taxon>Pleosporomycetidae</taxon>
        <taxon>Pleosporales</taxon>
        <taxon>Lindgomycetaceae</taxon>
        <taxon>Clohesyomyces</taxon>
    </lineage>
</organism>
<dbReference type="Proteomes" id="UP000193144">
    <property type="component" value="Unassembled WGS sequence"/>
</dbReference>
<keyword evidence="2" id="KW-1185">Reference proteome</keyword>
<comment type="caution">
    <text evidence="1">The sequence shown here is derived from an EMBL/GenBank/DDBJ whole genome shotgun (WGS) entry which is preliminary data.</text>
</comment>
<evidence type="ECO:0000313" key="2">
    <source>
        <dbReference type="Proteomes" id="UP000193144"/>
    </source>
</evidence>
<evidence type="ECO:0000313" key="1">
    <source>
        <dbReference type="EMBL" id="ORY15135.1"/>
    </source>
</evidence>
<reference evidence="1 2" key="1">
    <citation type="submission" date="2016-07" db="EMBL/GenBank/DDBJ databases">
        <title>Pervasive Adenine N6-methylation of Active Genes in Fungi.</title>
        <authorList>
            <consortium name="DOE Joint Genome Institute"/>
            <person name="Mondo S.J."/>
            <person name="Dannebaum R.O."/>
            <person name="Kuo R.C."/>
            <person name="Labutti K."/>
            <person name="Haridas S."/>
            <person name="Kuo A."/>
            <person name="Salamov A."/>
            <person name="Ahrendt S.R."/>
            <person name="Lipzen A."/>
            <person name="Sullivan W."/>
            <person name="Andreopoulos W.B."/>
            <person name="Clum A."/>
            <person name="Lindquist E."/>
            <person name="Daum C."/>
            <person name="Ramamoorthy G.K."/>
            <person name="Gryganskyi A."/>
            <person name="Culley D."/>
            <person name="Magnuson J.K."/>
            <person name="James T.Y."/>
            <person name="O'Malley M.A."/>
            <person name="Stajich J.E."/>
            <person name="Spatafora J.W."/>
            <person name="Visel A."/>
            <person name="Grigoriev I.V."/>
        </authorList>
    </citation>
    <scope>NUCLEOTIDE SEQUENCE [LARGE SCALE GENOMIC DNA]</scope>
    <source>
        <strain evidence="1 2">CBS 115471</strain>
    </source>
</reference>
<accession>A0A1Y1ZZD4</accession>
<gene>
    <name evidence="1" type="ORF">BCR34DRAFT_189677</name>
</gene>
<name>A0A1Y1ZZD4_9PLEO</name>
<dbReference type="AlphaFoldDB" id="A0A1Y1ZZD4"/>
<proteinExistence type="predicted"/>